<sequence length="57" mass="6678">MSSERSQESVKERLSAVLDRVKPVTVERDREGRELGKALEKKRELGRKIDRERGLNR</sequence>
<dbReference type="KEGG" id="rde:RD1_A0053"/>
<keyword evidence="1" id="KW-0614">Plasmid</keyword>
<dbReference type="EMBL" id="CP000464">
    <property type="protein sequence ID" value="ABI93353.1"/>
    <property type="molecule type" value="Genomic_DNA"/>
</dbReference>
<organism evidence="1 2">
    <name type="scientific">Roseobacter denitrificans (strain ATCC 33942 / OCh 114)</name>
    <name type="common">Erythrobacter sp. (strain OCh 114)</name>
    <name type="synonym">Roseobacter denitrificans</name>
    <dbReference type="NCBI Taxonomy" id="375451"/>
    <lineage>
        <taxon>Bacteria</taxon>
        <taxon>Pseudomonadati</taxon>
        <taxon>Pseudomonadota</taxon>
        <taxon>Alphaproteobacteria</taxon>
        <taxon>Rhodobacterales</taxon>
        <taxon>Roseobacteraceae</taxon>
        <taxon>Roseobacter</taxon>
    </lineage>
</organism>
<reference evidence="1 2" key="1">
    <citation type="journal article" date="2007" name="J. Bacteriol.">
        <title>The complete genome sequence of Roseobacter denitrificans reveals a mixotrophic rather than photosynthetic metabolism.</title>
        <authorList>
            <person name="Swingley W.D."/>
            <person name="Sadekar S."/>
            <person name="Mastrian S.D."/>
            <person name="Matthies H.J."/>
            <person name="Hao J."/>
            <person name="Ramos H."/>
            <person name="Acharya C.R."/>
            <person name="Conrad A.L."/>
            <person name="Taylor H.L."/>
            <person name="Dejesa L.C."/>
            <person name="Shah M.K."/>
            <person name="O'huallachain M.E."/>
            <person name="Lince M.T."/>
            <person name="Blankenship R.E."/>
            <person name="Beatty J.T."/>
            <person name="Touchman J.W."/>
        </authorList>
    </citation>
    <scope>NUCLEOTIDE SEQUENCE [LARGE SCALE GENOMIC DNA]</scope>
    <source>
        <strain evidence="2">ATCC 33942 / OCh 114</strain>
        <plasmid evidence="1 2">pTB1</plasmid>
    </source>
</reference>
<evidence type="ECO:0000313" key="1">
    <source>
        <dbReference type="EMBL" id="ABI93353.1"/>
    </source>
</evidence>
<evidence type="ECO:0000313" key="2">
    <source>
        <dbReference type="Proteomes" id="UP000007029"/>
    </source>
</evidence>
<dbReference type="AlphaFoldDB" id="Q07GP6"/>
<geneLocation type="plasmid" evidence="1 2">
    <name>pTB1</name>
</geneLocation>
<name>Q07GP6_ROSDO</name>
<protein>
    <submittedName>
        <fullName evidence="1">Uncharacterized protein</fullName>
    </submittedName>
</protein>
<dbReference type="Proteomes" id="UP000007029">
    <property type="component" value="Plasmid pTB1"/>
</dbReference>
<gene>
    <name evidence="1" type="ordered locus">RD1_A0053</name>
</gene>
<proteinExistence type="predicted"/>
<keyword evidence="2" id="KW-1185">Reference proteome</keyword>
<dbReference type="HOGENOM" id="CLU_2993871_0_0_5"/>
<accession>Q07GP6</accession>